<dbReference type="RefSeq" id="WP_066315552.1">
    <property type="nucleotide sequence ID" value="NZ_LQRT01000024.1"/>
</dbReference>
<gene>
    <name evidence="1" type="ORF">AWE51_08860</name>
</gene>
<dbReference type="InterPro" id="IPR036188">
    <property type="entry name" value="FAD/NAD-bd_sf"/>
</dbReference>
<dbReference type="STRING" id="1642818.AWE51_08860"/>
<organism evidence="1 2">
    <name type="scientific">Aquimarina aggregata</name>
    <dbReference type="NCBI Taxonomy" id="1642818"/>
    <lineage>
        <taxon>Bacteria</taxon>
        <taxon>Pseudomonadati</taxon>
        <taxon>Bacteroidota</taxon>
        <taxon>Flavobacteriia</taxon>
        <taxon>Flavobacteriales</taxon>
        <taxon>Flavobacteriaceae</taxon>
        <taxon>Aquimarina</taxon>
    </lineage>
</organism>
<evidence type="ECO:0008006" key="3">
    <source>
        <dbReference type="Google" id="ProtNLM"/>
    </source>
</evidence>
<reference evidence="1 2" key="1">
    <citation type="submission" date="2016-01" db="EMBL/GenBank/DDBJ databases">
        <title>The draft genome sequence of Aquimarina sp. RZW4-3-2.</title>
        <authorList>
            <person name="Wang Y."/>
        </authorList>
    </citation>
    <scope>NUCLEOTIDE SEQUENCE [LARGE SCALE GENOMIC DNA]</scope>
    <source>
        <strain evidence="1 2">RZW4-3-2</strain>
    </source>
</reference>
<comment type="caution">
    <text evidence="1">The sequence shown here is derived from an EMBL/GenBank/DDBJ whole genome shotgun (WGS) entry which is preliminary data.</text>
</comment>
<keyword evidence="2" id="KW-1185">Reference proteome</keyword>
<dbReference type="EMBL" id="LQRT01000024">
    <property type="protein sequence ID" value="KZS39750.1"/>
    <property type="molecule type" value="Genomic_DNA"/>
</dbReference>
<dbReference type="AlphaFoldDB" id="A0A162ZEH2"/>
<proteinExistence type="predicted"/>
<dbReference type="SUPFAM" id="SSF51905">
    <property type="entry name" value="FAD/NAD(P)-binding domain"/>
    <property type="match status" value="1"/>
</dbReference>
<dbReference type="OrthoDB" id="6989660at2"/>
<evidence type="ECO:0000313" key="1">
    <source>
        <dbReference type="EMBL" id="KZS39750.1"/>
    </source>
</evidence>
<evidence type="ECO:0000313" key="2">
    <source>
        <dbReference type="Proteomes" id="UP000076715"/>
    </source>
</evidence>
<accession>A0A162ZEH2</accession>
<dbReference type="Proteomes" id="UP000076715">
    <property type="component" value="Unassembled WGS sequence"/>
</dbReference>
<protein>
    <recommendedName>
        <fullName evidence="3">FAD/NAD(P)-binding domain-containing protein</fullName>
    </recommendedName>
</protein>
<name>A0A162ZEH2_9FLAO</name>
<sequence>MIKSKIDFGTFDLDNEQHFSTFYFHIRKIISSGGVSDIEEEEQTVKEQRWAAKKQKSPKPENTFETAIVGAGAAAAYHLTSLGKSHDFSNTLLIGTQQPWKVTRGPGKIGHPLHMITPFRDILNLEDEDFADRNDFSDLLTKVFRELIPEDNWKQTLVSAVNKIKITETFYKISAGDTDYYAQKVIYAIGAGPHLEPSKINRHEPKDTNASRIMDMDRFTRTKAGVEETLPLGVTQKDPGDVNVIVVGPNAGIDVVSDVKQRGYKVQWLVGSKAPRFFQGTPNELARLAYEKENAGYIGYYDSAIESSNGVDVIYTNPRTKKVEGTLKGDLLVYAIGPDMDAPGGPRSILSKDIQKSLRPDYDDNQRFQSSDETEPVMTVLGLKTPPQHKPAHHQLDGHAKGLVRMATTYNQLIYDVVKHKHGVDIGRMMNGIAQEYNDMLTGHENSDEKTLNIGFNFSEVYRTIEDFRRIWERDQEIENPTEAMVNVIDQFQDELNEAVKDAIYYNREHDAMQDKNDDTSLQVIGASAFRLGAEVEEDYIDREGIFARDGYHELTKLREIYHDLDPLEGSEENVKIGRMIGYMMDEVCEEFANTLPDFREEIMVNLLFADRSQDIHDLAKMGTLTEGYANAINKFLNAIQSGTRALLRYNRAAIYWTKAMKTKGRRGDTTTATSGMKGIPDSLPMNMLVAEQLTPIRAATASKNAHVSSFSETGVNFTVDDQTEIRVHIATHYPGIPEKTADEVALQIVDDRKRKDQEAPLPLMETEDDIQTMKSRTHRARKFQQKWETHLRRLNLL</sequence>